<dbReference type="OrthoDB" id="2107166at2759"/>
<dbReference type="Proteomes" id="UP000823399">
    <property type="component" value="Unassembled WGS sequence"/>
</dbReference>
<dbReference type="GeneID" id="64696221"/>
<feature type="domain" description="LysM" evidence="1">
    <location>
        <begin position="159"/>
        <end position="203"/>
    </location>
</feature>
<dbReference type="AlphaFoldDB" id="A0A9P7JR70"/>
<dbReference type="RefSeq" id="XP_041289781.1">
    <property type="nucleotide sequence ID" value="XM_041433962.1"/>
</dbReference>
<gene>
    <name evidence="2" type="ORF">F5147DRAFT_655286</name>
</gene>
<dbReference type="Pfam" id="PF01476">
    <property type="entry name" value="LysM"/>
    <property type="match status" value="1"/>
</dbReference>
<sequence length="404" mass="44422">MDSDLEICQWTGVQNNAVEFIAALTTIEDTTWVSHQTDAGTSSRSGSHGISTSHRFLRSTRMLELDERDESLTIGFATSLHPGGFHRNDSTSDHVHVDDAGCSEVLSSHPLRRSSVSCTVKDMQMTLSDNVPDCPSSIEPSDDTTDNLDTPNHHDIDDILYTVSPGDSLVAIALRYGVSLSALRHANQLWPSDPIDLRTQLIIPRHRVRHTKRRAVSHATSSSIQETDIISSSSFESTSSLSSTLLAARDTVLSAFPARISIDSLSSRISARDEELELENLLKPRLQSHTSETDYPNTPTALSVELDTLSHSRRNYMPAHDMTSLLDHGPPPLSCQQIRNFTSDPTIRPFASGRLQTSKHSSPAPVFVPVRISQLEPEPAMELPALKKHNSGERATMSFTSTIL</sequence>
<dbReference type="PANTHER" id="PTHR20932:SF8">
    <property type="entry name" value="LD22649P"/>
    <property type="match status" value="1"/>
</dbReference>
<dbReference type="InterPro" id="IPR045030">
    <property type="entry name" value="LYSM1-4"/>
</dbReference>
<reference evidence="2" key="1">
    <citation type="journal article" date="2020" name="New Phytol.">
        <title>Comparative genomics reveals dynamic genome evolution in host specialist ectomycorrhizal fungi.</title>
        <authorList>
            <person name="Lofgren L.A."/>
            <person name="Nguyen N.H."/>
            <person name="Vilgalys R."/>
            <person name="Ruytinx J."/>
            <person name="Liao H.L."/>
            <person name="Branco S."/>
            <person name="Kuo A."/>
            <person name="LaButti K."/>
            <person name="Lipzen A."/>
            <person name="Andreopoulos W."/>
            <person name="Pangilinan J."/>
            <person name="Riley R."/>
            <person name="Hundley H."/>
            <person name="Na H."/>
            <person name="Barry K."/>
            <person name="Grigoriev I.V."/>
            <person name="Stajich J.E."/>
            <person name="Kennedy P.G."/>
        </authorList>
    </citation>
    <scope>NUCLEOTIDE SEQUENCE</scope>
    <source>
        <strain evidence="2">FC423</strain>
    </source>
</reference>
<keyword evidence="3" id="KW-1185">Reference proteome</keyword>
<dbReference type="EMBL" id="JABBWM010000051">
    <property type="protein sequence ID" value="KAG2101303.1"/>
    <property type="molecule type" value="Genomic_DNA"/>
</dbReference>
<dbReference type="CDD" id="cd00118">
    <property type="entry name" value="LysM"/>
    <property type="match status" value="1"/>
</dbReference>
<dbReference type="SUPFAM" id="SSF54106">
    <property type="entry name" value="LysM domain"/>
    <property type="match status" value="1"/>
</dbReference>
<dbReference type="SMART" id="SM00257">
    <property type="entry name" value="LysM"/>
    <property type="match status" value="1"/>
</dbReference>
<dbReference type="PANTHER" id="PTHR20932">
    <property type="entry name" value="LYSM AND PUTATIVE PEPTIDOGLYCAN-BINDING DOMAIN-CONTAINING PROTEIN"/>
    <property type="match status" value="1"/>
</dbReference>
<name>A0A9P7JR70_9AGAM</name>
<organism evidence="2 3">
    <name type="scientific">Suillus discolor</name>
    <dbReference type="NCBI Taxonomy" id="1912936"/>
    <lineage>
        <taxon>Eukaryota</taxon>
        <taxon>Fungi</taxon>
        <taxon>Dikarya</taxon>
        <taxon>Basidiomycota</taxon>
        <taxon>Agaricomycotina</taxon>
        <taxon>Agaricomycetes</taxon>
        <taxon>Agaricomycetidae</taxon>
        <taxon>Boletales</taxon>
        <taxon>Suillineae</taxon>
        <taxon>Suillaceae</taxon>
        <taxon>Suillus</taxon>
    </lineage>
</organism>
<evidence type="ECO:0000313" key="2">
    <source>
        <dbReference type="EMBL" id="KAG2101303.1"/>
    </source>
</evidence>
<dbReference type="InterPro" id="IPR018392">
    <property type="entry name" value="LysM"/>
</dbReference>
<proteinExistence type="predicted"/>
<dbReference type="PROSITE" id="PS51782">
    <property type="entry name" value="LYSM"/>
    <property type="match status" value="1"/>
</dbReference>
<evidence type="ECO:0000259" key="1">
    <source>
        <dbReference type="PROSITE" id="PS51782"/>
    </source>
</evidence>
<dbReference type="InterPro" id="IPR036779">
    <property type="entry name" value="LysM_dom_sf"/>
</dbReference>
<comment type="caution">
    <text evidence="2">The sequence shown here is derived from an EMBL/GenBank/DDBJ whole genome shotgun (WGS) entry which is preliminary data.</text>
</comment>
<evidence type="ECO:0000313" key="3">
    <source>
        <dbReference type="Proteomes" id="UP000823399"/>
    </source>
</evidence>
<accession>A0A9P7JR70</accession>
<protein>
    <recommendedName>
        <fullName evidence="1">LysM domain-containing protein</fullName>
    </recommendedName>
</protein>
<dbReference type="Gene3D" id="3.10.350.10">
    <property type="entry name" value="LysM domain"/>
    <property type="match status" value="1"/>
</dbReference>